<dbReference type="SUPFAM" id="SSF51735">
    <property type="entry name" value="NAD(P)-binding Rossmann-fold domains"/>
    <property type="match status" value="1"/>
</dbReference>
<accession>A0ABV9KNN9</accession>
<evidence type="ECO:0000256" key="1">
    <source>
        <dbReference type="ARBA" id="ARBA00022857"/>
    </source>
</evidence>
<evidence type="ECO:0000313" key="4">
    <source>
        <dbReference type="EMBL" id="MFC4671775.1"/>
    </source>
</evidence>
<comment type="caution">
    <text evidence="4">The sequence shown here is derived from an EMBL/GenBank/DDBJ whole genome shotgun (WGS) entry which is preliminary data.</text>
</comment>
<dbReference type="RefSeq" id="WP_380722653.1">
    <property type="nucleotide sequence ID" value="NZ_JBHSGI010000034.1"/>
</dbReference>
<dbReference type="InterPro" id="IPR036291">
    <property type="entry name" value="NAD(P)-bd_dom_sf"/>
</dbReference>
<dbReference type="InterPro" id="IPR001509">
    <property type="entry name" value="Epimerase_deHydtase"/>
</dbReference>
<name>A0ABV9KNN9_9RHOB</name>
<keyword evidence="5" id="KW-1185">Reference proteome</keyword>
<keyword evidence="1" id="KW-0521">NADP</keyword>
<dbReference type="CDD" id="cd08946">
    <property type="entry name" value="SDR_e"/>
    <property type="match status" value="1"/>
</dbReference>
<evidence type="ECO:0000313" key="5">
    <source>
        <dbReference type="Proteomes" id="UP001595973"/>
    </source>
</evidence>
<dbReference type="PANTHER" id="PTHR43103">
    <property type="entry name" value="NUCLEOSIDE-DIPHOSPHATE-SUGAR EPIMERASE"/>
    <property type="match status" value="1"/>
</dbReference>
<evidence type="ECO:0000256" key="2">
    <source>
        <dbReference type="ARBA" id="ARBA00023277"/>
    </source>
</evidence>
<dbReference type="PANTHER" id="PTHR43103:SF3">
    <property type="entry name" value="ADP-L-GLYCERO-D-MANNO-HEPTOSE-6-EPIMERASE"/>
    <property type="match status" value="1"/>
</dbReference>
<organism evidence="4 5">
    <name type="scientific">Seohaeicola nanhaiensis</name>
    <dbReference type="NCBI Taxonomy" id="1387282"/>
    <lineage>
        <taxon>Bacteria</taxon>
        <taxon>Pseudomonadati</taxon>
        <taxon>Pseudomonadota</taxon>
        <taxon>Alphaproteobacteria</taxon>
        <taxon>Rhodobacterales</taxon>
        <taxon>Roseobacteraceae</taxon>
        <taxon>Seohaeicola</taxon>
    </lineage>
</organism>
<sequence>MTFRPDAPLGPVLVTGGSGFLGRALVRALVALGEDVTVFDLRAPDAQARIPGATYVAGDIRQQADLLRAAEGHAAIVHLAALVIPACRANPVLGAEVNVIGHINALETARALDIGRFVYTSSLAARPRGPLHSPANLYGVYKAACEDISKVHFLDHGLASIGLRPNVVYGPERVEGETAAISLAMRAAARDEEYEIPFTGAMCFQHVDEVVEIFLRCLAATPDQPVVSDLTIQIDSIDDVLAAIRAVRPGARVSAAPKHRAAPEGIDNAPLRALLGDWTAVPLTEGARRTIEALIPA</sequence>
<protein>
    <submittedName>
        <fullName evidence="4">NAD-dependent epimerase/dehydratase family protein</fullName>
    </submittedName>
</protein>
<dbReference type="EMBL" id="JBHSGI010000034">
    <property type="protein sequence ID" value="MFC4671775.1"/>
    <property type="molecule type" value="Genomic_DNA"/>
</dbReference>
<keyword evidence="2" id="KW-0119">Carbohydrate metabolism</keyword>
<reference evidence="5" key="1">
    <citation type="journal article" date="2019" name="Int. J. Syst. Evol. Microbiol.">
        <title>The Global Catalogue of Microorganisms (GCM) 10K type strain sequencing project: providing services to taxonomists for standard genome sequencing and annotation.</title>
        <authorList>
            <consortium name="The Broad Institute Genomics Platform"/>
            <consortium name="The Broad Institute Genome Sequencing Center for Infectious Disease"/>
            <person name="Wu L."/>
            <person name="Ma J."/>
        </authorList>
    </citation>
    <scope>NUCLEOTIDE SEQUENCE [LARGE SCALE GENOMIC DNA]</scope>
    <source>
        <strain evidence="5">CGMCC 4.7283</strain>
    </source>
</reference>
<dbReference type="Gene3D" id="3.40.50.720">
    <property type="entry name" value="NAD(P)-binding Rossmann-like Domain"/>
    <property type="match status" value="1"/>
</dbReference>
<proteinExistence type="predicted"/>
<dbReference type="Proteomes" id="UP001595973">
    <property type="component" value="Unassembled WGS sequence"/>
</dbReference>
<gene>
    <name evidence="4" type="ORF">ACFO5X_24705</name>
</gene>
<evidence type="ECO:0000259" key="3">
    <source>
        <dbReference type="Pfam" id="PF01370"/>
    </source>
</evidence>
<dbReference type="Pfam" id="PF01370">
    <property type="entry name" value="Epimerase"/>
    <property type="match status" value="1"/>
</dbReference>
<feature type="domain" description="NAD-dependent epimerase/dehydratase" evidence="3">
    <location>
        <begin position="12"/>
        <end position="220"/>
    </location>
</feature>